<keyword evidence="2" id="KW-0378">Hydrolase</keyword>
<dbReference type="OrthoDB" id="9787654at2"/>
<dbReference type="Gene3D" id="3.20.20.140">
    <property type="entry name" value="Metal-dependent hydrolases"/>
    <property type="match status" value="1"/>
</dbReference>
<reference evidence="3" key="1">
    <citation type="submission" date="2016-10" db="EMBL/GenBank/DDBJ databases">
        <authorList>
            <person name="Varghese N."/>
            <person name="Submissions S."/>
        </authorList>
    </citation>
    <scope>NUCLEOTIDE SEQUENCE [LARGE SCALE GENOMIC DNA]</scope>
    <source>
        <strain evidence="3">DSM 17101</strain>
    </source>
</reference>
<dbReference type="InterPro" id="IPR032466">
    <property type="entry name" value="Metal_Hydrolase"/>
</dbReference>
<evidence type="ECO:0000313" key="3">
    <source>
        <dbReference type="Proteomes" id="UP000199317"/>
    </source>
</evidence>
<protein>
    <submittedName>
        <fullName evidence="2">Predicted metal-dependent hydrolase, TIM-barrel fold</fullName>
    </submittedName>
</protein>
<evidence type="ECO:0000259" key="1">
    <source>
        <dbReference type="Pfam" id="PF04909"/>
    </source>
</evidence>
<accession>A0A1H0VSE4</accession>
<keyword evidence="3" id="KW-1185">Reference proteome</keyword>
<dbReference type="PANTHER" id="PTHR35563">
    <property type="entry name" value="BARREL METAL-DEPENDENT HYDROLASE, PUTATIVE (AFU_ORTHOLOGUE AFUA_1G16240)-RELATED"/>
    <property type="match status" value="1"/>
</dbReference>
<dbReference type="EMBL" id="FNJL01000028">
    <property type="protein sequence ID" value="SDP81437.1"/>
    <property type="molecule type" value="Genomic_DNA"/>
</dbReference>
<dbReference type="Pfam" id="PF04909">
    <property type="entry name" value="Amidohydro_2"/>
    <property type="match status" value="1"/>
</dbReference>
<dbReference type="Proteomes" id="UP000199317">
    <property type="component" value="Unassembled WGS sequence"/>
</dbReference>
<dbReference type="InterPro" id="IPR052358">
    <property type="entry name" value="Aro_Compnd_Degr_Hydrolases"/>
</dbReference>
<sequence length="287" mass="31434">MNTGAALQDLPELPELPAGACDAHLHVFDGRFPVAAPRAMQAAATARDYLRLRTRLGLTRAVVVQPRAHGVDNQATLDAIRELGPERTRGVAVVRPEITDGQLEALHAGGIRGLRFSLHSDRDAAVALDMLHPLASRIHALGWHLQLHWRADQIVAQRDLLCGLPCPLVFDHMARAGGPGREERTAFSLVRDLVQAGRAWVKLSGPYLNSAQGLDTGYADCEALAQAWVREAPDRLVWGSDWPHVTEGERRPGPELLLRLLARWLPDPAMRRQVLVANACALYGFGD</sequence>
<dbReference type="PANTHER" id="PTHR35563:SF2">
    <property type="entry name" value="BARREL METAL-DEPENDENT HYDROLASE, PUTATIVE (AFU_ORTHOLOGUE AFUA_1G16240)-RELATED"/>
    <property type="match status" value="1"/>
</dbReference>
<feature type="domain" description="Amidohydrolase-related" evidence="1">
    <location>
        <begin position="21"/>
        <end position="285"/>
    </location>
</feature>
<dbReference type="RefSeq" id="WP_092837808.1">
    <property type="nucleotide sequence ID" value="NZ_CP028290.1"/>
</dbReference>
<dbReference type="InterPro" id="IPR006680">
    <property type="entry name" value="Amidohydro-rel"/>
</dbReference>
<organism evidence="2 3">
    <name type="scientific">Paracidovorax cattleyae</name>
    <dbReference type="NCBI Taxonomy" id="80868"/>
    <lineage>
        <taxon>Bacteria</taxon>
        <taxon>Pseudomonadati</taxon>
        <taxon>Pseudomonadota</taxon>
        <taxon>Betaproteobacteria</taxon>
        <taxon>Burkholderiales</taxon>
        <taxon>Comamonadaceae</taxon>
        <taxon>Paracidovorax</taxon>
    </lineage>
</organism>
<name>A0A1H0VSE4_9BURK</name>
<dbReference type="GO" id="GO:0016787">
    <property type="term" value="F:hydrolase activity"/>
    <property type="evidence" value="ECO:0007669"/>
    <property type="project" value="UniProtKB-KW"/>
</dbReference>
<gene>
    <name evidence="2" type="ORF">SAMN04489708_12852</name>
</gene>
<dbReference type="SUPFAM" id="SSF51556">
    <property type="entry name" value="Metallo-dependent hydrolases"/>
    <property type="match status" value="1"/>
</dbReference>
<proteinExistence type="predicted"/>
<dbReference type="AlphaFoldDB" id="A0A1H0VSE4"/>
<evidence type="ECO:0000313" key="2">
    <source>
        <dbReference type="EMBL" id="SDP81437.1"/>
    </source>
</evidence>